<reference evidence="2" key="1">
    <citation type="journal article" date="2022" name="bioRxiv">
        <title>Sequencing and chromosome-scale assembly of the giantPleurodeles waltlgenome.</title>
        <authorList>
            <person name="Brown T."/>
            <person name="Elewa A."/>
            <person name="Iarovenko S."/>
            <person name="Subramanian E."/>
            <person name="Araus A.J."/>
            <person name="Petzold A."/>
            <person name="Susuki M."/>
            <person name="Suzuki K.-i.T."/>
            <person name="Hayashi T."/>
            <person name="Toyoda A."/>
            <person name="Oliveira C."/>
            <person name="Osipova E."/>
            <person name="Leigh N.D."/>
            <person name="Simon A."/>
            <person name="Yun M.H."/>
        </authorList>
    </citation>
    <scope>NUCLEOTIDE SEQUENCE</scope>
    <source>
        <strain evidence="2">20211129_DDA</strain>
        <tissue evidence="2">Liver</tissue>
    </source>
</reference>
<accession>A0AAV7W9P5</accession>
<name>A0AAV7W9P5_PLEWA</name>
<keyword evidence="3" id="KW-1185">Reference proteome</keyword>
<dbReference type="AlphaFoldDB" id="A0AAV7W9P5"/>
<dbReference type="Proteomes" id="UP001066276">
    <property type="component" value="Chromosome 1_2"/>
</dbReference>
<protein>
    <submittedName>
        <fullName evidence="2">Uncharacterized protein</fullName>
    </submittedName>
</protein>
<gene>
    <name evidence="2" type="ORF">NDU88_004705</name>
</gene>
<organism evidence="2 3">
    <name type="scientific">Pleurodeles waltl</name>
    <name type="common">Iberian ribbed newt</name>
    <dbReference type="NCBI Taxonomy" id="8319"/>
    <lineage>
        <taxon>Eukaryota</taxon>
        <taxon>Metazoa</taxon>
        <taxon>Chordata</taxon>
        <taxon>Craniata</taxon>
        <taxon>Vertebrata</taxon>
        <taxon>Euteleostomi</taxon>
        <taxon>Amphibia</taxon>
        <taxon>Batrachia</taxon>
        <taxon>Caudata</taxon>
        <taxon>Salamandroidea</taxon>
        <taxon>Salamandridae</taxon>
        <taxon>Pleurodelinae</taxon>
        <taxon>Pleurodeles</taxon>
    </lineage>
</organism>
<dbReference type="EMBL" id="JANPWB010000002">
    <property type="protein sequence ID" value="KAJ1209327.1"/>
    <property type="molecule type" value="Genomic_DNA"/>
</dbReference>
<evidence type="ECO:0000313" key="3">
    <source>
        <dbReference type="Proteomes" id="UP001066276"/>
    </source>
</evidence>
<feature type="compositionally biased region" description="Basic and acidic residues" evidence="1">
    <location>
        <begin position="29"/>
        <end position="56"/>
    </location>
</feature>
<evidence type="ECO:0000313" key="2">
    <source>
        <dbReference type="EMBL" id="KAJ1209327.1"/>
    </source>
</evidence>
<sequence>MAAMRERSHRELRRARPGLASGAGTPLLVREDGQDRRRQDSKMAAMRERSHRELRGARPGLASGAGTPLLVLKVMGDGKKHFCQMPEEAWDWVESYKGGKLVCARDAHGAAGRQWKRYYSKDRPPTDRLRRPTQLQVTQEQRAAIQTAASLMELLTSESDRIYSSDICETEDTSDLESVVSVNDELPQVTPQTADDII</sequence>
<proteinExistence type="predicted"/>
<feature type="region of interest" description="Disordered" evidence="1">
    <location>
        <begin position="1"/>
        <end position="61"/>
    </location>
</feature>
<evidence type="ECO:0000256" key="1">
    <source>
        <dbReference type="SAM" id="MobiDB-lite"/>
    </source>
</evidence>
<comment type="caution">
    <text evidence="2">The sequence shown here is derived from an EMBL/GenBank/DDBJ whole genome shotgun (WGS) entry which is preliminary data.</text>
</comment>